<dbReference type="Pfam" id="PF00990">
    <property type="entry name" value="GGDEF"/>
    <property type="match status" value="1"/>
</dbReference>
<dbReference type="Pfam" id="PF00069">
    <property type="entry name" value="Pkinase"/>
    <property type="match status" value="1"/>
</dbReference>
<dbReference type="InterPro" id="IPR029016">
    <property type="entry name" value="GAF-like_dom_sf"/>
</dbReference>
<keyword evidence="6" id="KW-1185">Reference proteome</keyword>
<evidence type="ECO:0000313" key="5">
    <source>
        <dbReference type="EMBL" id="MBB6215650.1"/>
    </source>
</evidence>
<gene>
    <name evidence="5" type="ORF">HNQ80_001739</name>
</gene>
<accession>A0A841KUF4</accession>
<organism evidence="5 6">
    <name type="scientific">Anaerosolibacter carboniphilus</name>
    <dbReference type="NCBI Taxonomy" id="1417629"/>
    <lineage>
        <taxon>Bacteria</taxon>
        <taxon>Bacillati</taxon>
        <taxon>Bacillota</taxon>
        <taxon>Clostridia</taxon>
        <taxon>Peptostreptococcales</taxon>
        <taxon>Thermotaleaceae</taxon>
        <taxon>Anaerosolibacter</taxon>
    </lineage>
</organism>
<dbReference type="InterPro" id="IPR050469">
    <property type="entry name" value="Diguanylate_Cyclase"/>
</dbReference>
<evidence type="ECO:0000259" key="3">
    <source>
        <dbReference type="PROSITE" id="PS50011"/>
    </source>
</evidence>
<dbReference type="InterPro" id="IPR000719">
    <property type="entry name" value="Prot_kinase_dom"/>
</dbReference>
<dbReference type="GO" id="GO:0004672">
    <property type="term" value="F:protein kinase activity"/>
    <property type="evidence" value="ECO:0007669"/>
    <property type="project" value="InterPro"/>
</dbReference>
<dbReference type="SMART" id="SM00267">
    <property type="entry name" value="GGDEF"/>
    <property type="match status" value="1"/>
</dbReference>
<dbReference type="Gene3D" id="3.40.50.300">
    <property type="entry name" value="P-loop containing nucleotide triphosphate hydrolases"/>
    <property type="match status" value="1"/>
</dbReference>
<dbReference type="CDD" id="cd01949">
    <property type="entry name" value="GGDEF"/>
    <property type="match status" value="1"/>
</dbReference>
<dbReference type="SUPFAM" id="SSF55781">
    <property type="entry name" value="GAF domain-like"/>
    <property type="match status" value="1"/>
</dbReference>
<dbReference type="SMART" id="SM00028">
    <property type="entry name" value="TPR"/>
    <property type="match status" value="7"/>
</dbReference>
<dbReference type="Gene3D" id="1.25.40.10">
    <property type="entry name" value="Tetratricopeptide repeat domain"/>
    <property type="match status" value="2"/>
</dbReference>
<dbReference type="SUPFAM" id="SSF48452">
    <property type="entry name" value="TPR-like"/>
    <property type="match status" value="2"/>
</dbReference>
<dbReference type="PANTHER" id="PTHR45138:SF9">
    <property type="entry name" value="DIGUANYLATE CYCLASE DGCM-RELATED"/>
    <property type="match status" value="1"/>
</dbReference>
<evidence type="ECO:0000313" key="6">
    <source>
        <dbReference type="Proteomes" id="UP000579281"/>
    </source>
</evidence>
<dbReference type="PROSITE" id="PS50005">
    <property type="entry name" value="TPR"/>
    <property type="match status" value="2"/>
</dbReference>
<dbReference type="PROSITE" id="PS50293">
    <property type="entry name" value="TPR_REGION"/>
    <property type="match status" value="1"/>
</dbReference>
<protein>
    <submittedName>
        <fullName evidence="5">Diguanylate cyclase (GGDEF)-like protein</fullName>
    </submittedName>
</protein>
<dbReference type="GO" id="GO:0005524">
    <property type="term" value="F:ATP binding"/>
    <property type="evidence" value="ECO:0007669"/>
    <property type="project" value="InterPro"/>
</dbReference>
<dbReference type="EMBL" id="JACHEN010000009">
    <property type="protein sequence ID" value="MBB6215650.1"/>
    <property type="molecule type" value="Genomic_DNA"/>
</dbReference>
<dbReference type="SMART" id="SM00220">
    <property type="entry name" value="S_TKc"/>
    <property type="match status" value="1"/>
</dbReference>
<evidence type="ECO:0000256" key="1">
    <source>
        <dbReference type="ARBA" id="ARBA00004167"/>
    </source>
</evidence>
<dbReference type="Gene3D" id="3.30.70.270">
    <property type="match status" value="1"/>
</dbReference>
<keyword evidence="2" id="KW-0802">TPR repeat</keyword>
<dbReference type="SUPFAM" id="SSF55073">
    <property type="entry name" value="Nucleotide cyclase"/>
    <property type="match status" value="1"/>
</dbReference>
<dbReference type="GO" id="GO:0052621">
    <property type="term" value="F:diguanylate cyclase activity"/>
    <property type="evidence" value="ECO:0007669"/>
    <property type="project" value="TreeGrafter"/>
</dbReference>
<dbReference type="GO" id="GO:0016020">
    <property type="term" value="C:membrane"/>
    <property type="evidence" value="ECO:0007669"/>
    <property type="project" value="UniProtKB-SubCell"/>
</dbReference>
<dbReference type="InterPro" id="IPR041664">
    <property type="entry name" value="AAA_16"/>
</dbReference>
<dbReference type="InterPro" id="IPR011009">
    <property type="entry name" value="Kinase-like_dom_sf"/>
</dbReference>
<dbReference type="PANTHER" id="PTHR45138">
    <property type="entry name" value="REGULATORY COMPONENTS OF SENSORY TRANSDUCTION SYSTEM"/>
    <property type="match status" value="1"/>
</dbReference>
<feature type="repeat" description="TPR" evidence="2">
    <location>
        <begin position="931"/>
        <end position="964"/>
    </location>
</feature>
<dbReference type="InterPro" id="IPR029787">
    <property type="entry name" value="Nucleotide_cyclase"/>
</dbReference>
<name>A0A841KUF4_9FIRM</name>
<dbReference type="Gene3D" id="3.30.450.40">
    <property type="match status" value="1"/>
</dbReference>
<dbReference type="Pfam" id="PF13191">
    <property type="entry name" value="AAA_16"/>
    <property type="match status" value="1"/>
</dbReference>
<dbReference type="InterPro" id="IPR027417">
    <property type="entry name" value="P-loop_NTPase"/>
</dbReference>
<dbReference type="Proteomes" id="UP000579281">
    <property type="component" value="Unassembled WGS sequence"/>
</dbReference>
<proteinExistence type="predicted"/>
<evidence type="ECO:0000259" key="4">
    <source>
        <dbReference type="PROSITE" id="PS50887"/>
    </source>
</evidence>
<dbReference type="SUPFAM" id="SSF52540">
    <property type="entry name" value="P-loop containing nucleoside triphosphate hydrolases"/>
    <property type="match status" value="1"/>
</dbReference>
<feature type="repeat" description="TPR" evidence="2">
    <location>
        <begin position="730"/>
        <end position="763"/>
    </location>
</feature>
<feature type="domain" description="Protein kinase" evidence="3">
    <location>
        <begin position="8"/>
        <end position="260"/>
    </location>
</feature>
<dbReference type="InterPro" id="IPR011990">
    <property type="entry name" value="TPR-like_helical_dom_sf"/>
</dbReference>
<dbReference type="FunFam" id="3.30.70.270:FF:000001">
    <property type="entry name" value="Diguanylate cyclase domain protein"/>
    <property type="match status" value="1"/>
</dbReference>
<sequence length="1802" mass="210260">MELINGRYKILNHIDKDAYSDSYVALDLYNENHKVVIKLFSPEFSKSNLIQHYIDEFIVFTSFSHDHILQNKSFDIVQSIDNRPARISQFFYTREYIRHAPIRYTELSQKECLDVFMKICSAIHYLHFRGVYYKFLNFDNIMIYREEKQVRVKIKDLAFLKQIEFEKGKIAEDHQQFIAPEIQLGFESDARGDIYSLGIVLFYIYYGVSFKNNEFKVQFEQSKNNRNEAIDSIIKRMVTHDMDERIKSIGQLIRDVKGTLKEQGYTFQMKEEYERLNFNTKLVNRENEMKVILKALEDLKAKRETKVLLIKGEAGIGKSRLIKESLYRFRMSSVLSFFASYDEPSMIQYRSIKEILKQVLKNADYDLIKKYGSELVKLLPSLGNTWEIKPSPVLSEEKEHLRLHDRILHFLCDCLAQQPAVFIIENIHYADKSTLEFIRFLLKSGSNLPALLILTYRANGHKEILQYLNEAYKQNNIQQIQMSKFNLEETAALIQNVLGMPWKPLKLATRIIKLTDGNPRYIEEIIKNLYIEGTLAINEDSKWMIKGDGIGIDNVQLPANIDEALNNQIRSLDRSSLALLKVVSIFNTPVSLDVIGNMCDFDMDDLENMLYHLGKMKILDEKLEDWGYSYDYDNRRLKHNIYQKMDCEEKQLLHQKAAMTLEIAYINEGRENKDELVYQLTKCGSFHKAIDYCLESAGKMFSLNLYMQSLEFIEKVMELFTRCKEDARKIEALLMMGEIYFNIGETDQSLACNKEAIRIAEDFDLKAKMIDGKNRLSNIYLIKKNFSTAKEIISETLSLAGRIDYEEGYLEAGYLLSQLYIEREDISSTEEVVNEFLKKSMSYGNQRYIGLFLNQKGRVFSYLGQYDDAMLTFIKSIEYLEGSKHFTDTIKPINNMGVLLIESVQNTSLARKYYERALKLSERHNLIAGTSTYYLNIGETYLVEDQYQLAIEYFTKAIQIDEMTGERSNISWAYMYLCRIYMNLSEYIKAYNYLQKLEAEIVNDVETSRIASLYHLLKANYYMHVGLADICRECIQHIEHTRISLDITSRFELEGLKIFLHIRNPESATGQEILELVEKYSMYGFRKEKRILLLEAALFFVEHRNLHAAAVLLSYDEPLIQEFDSHVLQYKRAFINTFFMENKTASFEDMLKEISEYSLLEFEWKILRNLGDIYFTNEDYYKAINSYIASLDILRRLTSKVPRDFQLPYINHDRNKRSLKHKIEILKQLIMMDTRMDDKSLTHEDINSINELEDFFDFSHLQSLFHNQKFLTSALKEYANLLPSKINNLRDVISLLSSDHKENVDFILKYCVQVTLATRGFIMLTDELGSITEIIKLHHYQKLPSLEFIIERVNQRQDGILIKRTFGLGQDDEYGYLPDDAKSIICIPIKTRHKEKNTLLQEKRKNWKIAEKEQTRGYLYLDTDKVFNNFDLSAYKTCYSLCSLLYVLLDNYHLKIAASIDRLTNVFIRKYIEKIFNSELIKAEIDNSKFAVIMCDIDRFKLVNDSYGHRKGDEVLHRVAEIIKSNLRESDIVGRYGGEEFIVLLPNTNHEDALAVSEKLRKAVEDAVLLGNEQTVTMSFGVSMYPEHGNTQDELIEKADQALYKAKDAGRNRSVIWNLHIGNDKKRLDKLAGIISGNTTQDHRNVQAIVEIIELLKEKKPMKEKNFEILGRLIEIMEAKQGILLSLDKGQVAETYCRERYKEYWVNDVKINENTIGNVLTKKVGDYFIDWESIHEVDPFTGTPDWQSLIVLPIIYQNEVQGILQLSVPIREKEFDFNNFNFVSSISGVIGAVLHGKNNEAV</sequence>
<dbReference type="SUPFAM" id="SSF56112">
    <property type="entry name" value="Protein kinase-like (PK-like)"/>
    <property type="match status" value="1"/>
</dbReference>
<dbReference type="InterPro" id="IPR019734">
    <property type="entry name" value="TPR_rpt"/>
</dbReference>
<reference evidence="5 6" key="1">
    <citation type="submission" date="2020-08" db="EMBL/GenBank/DDBJ databases">
        <title>Genomic Encyclopedia of Type Strains, Phase IV (KMG-IV): sequencing the most valuable type-strain genomes for metagenomic binning, comparative biology and taxonomic classification.</title>
        <authorList>
            <person name="Goeker M."/>
        </authorList>
    </citation>
    <scope>NUCLEOTIDE SEQUENCE [LARGE SCALE GENOMIC DNA]</scope>
    <source>
        <strain evidence="5 6">DSM 103526</strain>
    </source>
</reference>
<dbReference type="InterPro" id="IPR000160">
    <property type="entry name" value="GGDEF_dom"/>
</dbReference>
<dbReference type="RefSeq" id="WP_184310129.1">
    <property type="nucleotide sequence ID" value="NZ_JACHEN010000009.1"/>
</dbReference>
<dbReference type="Pfam" id="PF13181">
    <property type="entry name" value="TPR_8"/>
    <property type="match status" value="2"/>
</dbReference>
<evidence type="ECO:0000256" key="2">
    <source>
        <dbReference type="PROSITE-ProRule" id="PRU00339"/>
    </source>
</evidence>
<dbReference type="PROSITE" id="PS50011">
    <property type="entry name" value="PROTEIN_KINASE_DOM"/>
    <property type="match status" value="1"/>
</dbReference>
<dbReference type="Gene3D" id="1.10.510.10">
    <property type="entry name" value="Transferase(Phosphotransferase) domain 1"/>
    <property type="match status" value="1"/>
</dbReference>
<comment type="subcellular location">
    <subcellularLocation>
        <location evidence="1">Membrane</location>
        <topology evidence="1">Single-pass membrane protein</topology>
    </subcellularLocation>
</comment>
<dbReference type="NCBIfam" id="TIGR00254">
    <property type="entry name" value="GGDEF"/>
    <property type="match status" value="1"/>
</dbReference>
<dbReference type="PROSITE" id="PS50887">
    <property type="entry name" value="GGDEF"/>
    <property type="match status" value="1"/>
</dbReference>
<comment type="caution">
    <text evidence="5">The sequence shown here is derived from an EMBL/GenBank/DDBJ whole genome shotgun (WGS) entry which is preliminary data.</text>
</comment>
<feature type="domain" description="GGDEF" evidence="4">
    <location>
        <begin position="1488"/>
        <end position="1619"/>
    </location>
</feature>
<dbReference type="InterPro" id="IPR043128">
    <property type="entry name" value="Rev_trsase/Diguanyl_cyclase"/>
</dbReference>